<protein>
    <recommendedName>
        <fullName evidence="4">DUF2569 domain-containing protein</fullName>
    </recommendedName>
</protein>
<dbReference type="InterPro" id="IPR019690">
    <property type="entry name" value="DUF2569"/>
</dbReference>
<dbReference type="PATRIC" id="fig|914150.5.peg.2273"/>
<accession>A0A0F6RDQ5</accession>
<name>A0A0F6RDQ5_9GAMM</name>
<dbReference type="STRING" id="914150.TQ33_2244"/>
<feature type="transmembrane region" description="Helical" evidence="1">
    <location>
        <begin position="21"/>
        <end position="41"/>
    </location>
</feature>
<gene>
    <name evidence="2" type="ORF">TQ33_2244</name>
</gene>
<dbReference type="Pfam" id="PF10754">
    <property type="entry name" value="DUF2569"/>
    <property type="match status" value="1"/>
</dbReference>
<keyword evidence="1" id="KW-0472">Membrane</keyword>
<evidence type="ECO:0008006" key="4">
    <source>
        <dbReference type="Google" id="ProtNLM"/>
    </source>
</evidence>
<dbReference type="HOGENOM" id="CLU_108010_1_0_6"/>
<keyword evidence="3" id="KW-1185">Reference proteome</keyword>
<evidence type="ECO:0000256" key="1">
    <source>
        <dbReference type="SAM" id="Phobius"/>
    </source>
</evidence>
<dbReference type="OrthoDB" id="9155572at2"/>
<keyword evidence="1" id="KW-0812">Transmembrane</keyword>
<reference evidence="2 3" key="1">
    <citation type="submission" date="2015-02" db="EMBL/GenBank/DDBJ databases">
        <title>Complete genome sequence of Kangiella geojedonensis strain YCS-5T.</title>
        <authorList>
            <person name="Kim K.M."/>
        </authorList>
    </citation>
    <scope>NUCLEOTIDE SEQUENCE [LARGE SCALE GENOMIC DNA]</scope>
    <source>
        <strain evidence="2 3">YCS-5</strain>
    </source>
</reference>
<feature type="transmembrane region" description="Helical" evidence="1">
    <location>
        <begin position="103"/>
        <end position="120"/>
    </location>
</feature>
<organism evidence="2 3">
    <name type="scientific">Kangiella geojedonensis</name>
    <dbReference type="NCBI Taxonomy" id="914150"/>
    <lineage>
        <taxon>Bacteria</taxon>
        <taxon>Pseudomonadati</taxon>
        <taxon>Pseudomonadota</taxon>
        <taxon>Gammaproteobacteria</taxon>
        <taxon>Kangiellales</taxon>
        <taxon>Kangiellaceae</taxon>
        <taxon>Kangiella</taxon>
    </lineage>
</organism>
<feature type="transmembrane region" description="Helical" evidence="1">
    <location>
        <begin position="71"/>
        <end position="91"/>
    </location>
</feature>
<proteinExistence type="predicted"/>
<sequence length="181" mass="20670">MDTKLDAFDNDSNHLKGLGGWLILVGIGITISPFITSYQLYSLYIPIFQDGSFDMLTNPAYTMYIPNFETLIYIEIAINCIIIVASFYLMYLFYSKNRLFPKLYIALAAFYPVFLLADAWAVNFVMPDVPIFDEETIKQVSRSVIGAVIWIPYMLMSERVKLTFVNPQPSINDELLATEVT</sequence>
<dbReference type="Proteomes" id="UP000034071">
    <property type="component" value="Chromosome"/>
</dbReference>
<keyword evidence="1" id="KW-1133">Transmembrane helix</keyword>
<evidence type="ECO:0000313" key="2">
    <source>
        <dbReference type="EMBL" id="AKE53166.1"/>
    </source>
</evidence>
<dbReference type="EMBL" id="CP010975">
    <property type="protein sequence ID" value="AKE53166.1"/>
    <property type="molecule type" value="Genomic_DNA"/>
</dbReference>
<dbReference type="RefSeq" id="WP_046562144.1">
    <property type="nucleotide sequence ID" value="NZ_CP010975.1"/>
</dbReference>
<dbReference type="KEGG" id="kge:TQ33_2244"/>
<dbReference type="AlphaFoldDB" id="A0A0F6RDQ5"/>
<evidence type="ECO:0000313" key="3">
    <source>
        <dbReference type="Proteomes" id="UP000034071"/>
    </source>
</evidence>